<dbReference type="AlphaFoldDB" id="A0A4Y2CRR5"/>
<sequence>MLPSKVIFSAATITTESGFGFRAALISDNCSGILGSRLTPSSIMEICDHFSQQEGTLINNAHRVFEMAEIHTPLSLLRLPKINSRRPRKTLKQRGLFC</sequence>
<keyword evidence="2" id="KW-1185">Reference proteome</keyword>
<evidence type="ECO:0000313" key="2">
    <source>
        <dbReference type="Proteomes" id="UP000499080"/>
    </source>
</evidence>
<organism evidence="1 2">
    <name type="scientific">Araneus ventricosus</name>
    <name type="common">Orbweaver spider</name>
    <name type="synonym">Epeira ventricosa</name>
    <dbReference type="NCBI Taxonomy" id="182803"/>
    <lineage>
        <taxon>Eukaryota</taxon>
        <taxon>Metazoa</taxon>
        <taxon>Ecdysozoa</taxon>
        <taxon>Arthropoda</taxon>
        <taxon>Chelicerata</taxon>
        <taxon>Arachnida</taxon>
        <taxon>Araneae</taxon>
        <taxon>Araneomorphae</taxon>
        <taxon>Entelegynae</taxon>
        <taxon>Araneoidea</taxon>
        <taxon>Araneidae</taxon>
        <taxon>Araneus</taxon>
    </lineage>
</organism>
<protein>
    <submittedName>
        <fullName evidence="1">Uncharacterized protein</fullName>
    </submittedName>
</protein>
<comment type="caution">
    <text evidence="1">The sequence shown here is derived from an EMBL/GenBank/DDBJ whole genome shotgun (WGS) entry which is preliminary data.</text>
</comment>
<proteinExistence type="predicted"/>
<gene>
    <name evidence="1" type="ORF">AVEN_58327_1</name>
</gene>
<accession>A0A4Y2CRR5</accession>
<dbReference type="Proteomes" id="UP000499080">
    <property type="component" value="Unassembled WGS sequence"/>
</dbReference>
<name>A0A4Y2CRR5_ARAVE</name>
<dbReference type="EMBL" id="BGPR01000229">
    <property type="protein sequence ID" value="GBM06487.1"/>
    <property type="molecule type" value="Genomic_DNA"/>
</dbReference>
<reference evidence="1 2" key="1">
    <citation type="journal article" date="2019" name="Sci. Rep.">
        <title>Orb-weaving spider Araneus ventricosus genome elucidates the spidroin gene catalogue.</title>
        <authorList>
            <person name="Kono N."/>
            <person name="Nakamura H."/>
            <person name="Ohtoshi R."/>
            <person name="Moran D.A.P."/>
            <person name="Shinohara A."/>
            <person name="Yoshida Y."/>
            <person name="Fujiwara M."/>
            <person name="Mori M."/>
            <person name="Tomita M."/>
            <person name="Arakawa K."/>
        </authorList>
    </citation>
    <scope>NUCLEOTIDE SEQUENCE [LARGE SCALE GENOMIC DNA]</scope>
</reference>
<evidence type="ECO:0000313" key="1">
    <source>
        <dbReference type="EMBL" id="GBM06487.1"/>
    </source>
</evidence>